<evidence type="ECO:0000313" key="1">
    <source>
        <dbReference type="EMBL" id="DAF86468.1"/>
    </source>
</evidence>
<name>A0A8S5TW90_9CAUD</name>
<dbReference type="EMBL" id="BK015945">
    <property type="protein sequence ID" value="DAF86468.1"/>
    <property type="molecule type" value="Genomic_DNA"/>
</dbReference>
<sequence>MPPRCKSLESCAALLLLDPLRRMRYNRDVRRCWIAICRAADHLVSVGRPGRRGPQI</sequence>
<organism evidence="1">
    <name type="scientific">Siphoviridae sp. ctCNm48</name>
    <dbReference type="NCBI Taxonomy" id="2825377"/>
    <lineage>
        <taxon>Viruses</taxon>
        <taxon>Duplodnaviria</taxon>
        <taxon>Heunggongvirae</taxon>
        <taxon>Uroviricota</taxon>
        <taxon>Caudoviricetes</taxon>
    </lineage>
</organism>
<proteinExistence type="predicted"/>
<accession>A0A8S5TW90</accession>
<protein>
    <submittedName>
        <fullName evidence="1">Uncharacterized protein</fullName>
    </submittedName>
</protein>
<reference evidence="1" key="1">
    <citation type="journal article" date="2021" name="Proc. Natl. Acad. Sci. U.S.A.">
        <title>A Catalog of Tens of Thousands of Viruses from Human Metagenomes Reveals Hidden Associations with Chronic Diseases.</title>
        <authorList>
            <person name="Tisza M.J."/>
            <person name="Buck C.B."/>
        </authorList>
    </citation>
    <scope>NUCLEOTIDE SEQUENCE</scope>
    <source>
        <strain evidence="1">CtCNm48</strain>
    </source>
</reference>